<feature type="transmembrane region" description="Helical" evidence="6">
    <location>
        <begin position="176"/>
        <end position="198"/>
    </location>
</feature>
<feature type="transmembrane region" description="Helical" evidence="6">
    <location>
        <begin position="52"/>
        <end position="78"/>
    </location>
</feature>
<dbReference type="GO" id="GO:0005886">
    <property type="term" value="C:plasma membrane"/>
    <property type="evidence" value="ECO:0007669"/>
    <property type="project" value="UniProtKB-SubCell"/>
</dbReference>
<dbReference type="Proteomes" id="UP000033352">
    <property type="component" value="Unassembled WGS sequence"/>
</dbReference>
<evidence type="ECO:0000256" key="5">
    <source>
        <dbReference type="ARBA" id="ARBA00023136"/>
    </source>
</evidence>
<evidence type="ECO:0000313" key="9">
    <source>
        <dbReference type="Proteomes" id="UP000033352"/>
    </source>
</evidence>
<feature type="transmembrane region" description="Helical" evidence="6">
    <location>
        <begin position="90"/>
        <end position="114"/>
    </location>
</feature>
<feature type="domain" description="Sulfatase N-terminal" evidence="7">
    <location>
        <begin position="286"/>
        <end position="577"/>
    </location>
</feature>
<dbReference type="CDD" id="cd16015">
    <property type="entry name" value="LTA_synthase"/>
    <property type="match status" value="1"/>
</dbReference>
<evidence type="ECO:0000256" key="3">
    <source>
        <dbReference type="ARBA" id="ARBA00022692"/>
    </source>
</evidence>
<dbReference type="InterPro" id="IPR050448">
    <property type="entry name" value="OpgB/LTA_synthase_biosynth"/>
</dbReference>
<evidence type="ECO:0000256" key="4">
    <source>
        <dbReference type="ARBA" id="ARBA00022989"/>
    </source>
</evidence>
<keyword evidence="4 6" id="KW-1133">Transmembrane helix</keyword>
<keyword evidence="8" id="KW-0808">Transferase</keyword>
<dbReference type="OrthoDB" id="9760224at2"/>
<feature type="transmembrane region" description="Helical" evidence="6">
    <location>
        <begin position="145"/>
        <end position="164"/>
    </location>
</feature>
<comment type="caution">
    <text evidence="8">The sequence shown here is derived from an EMBL/GenBank/DDBJ whole genome shotgun (WGS) entry which is preliminary data.</text>
</comment>
<organism evidence="8 9">
    <name type="scientific">Enterobacter sichuanensis</name>
    <dbReference type="NCBI Taxonomy" id="2071710"/>
    <lineage>
        <taxon>Bacteria</taxon>
        <taxon>Pseudomonadati</taxon>
        <taxon>Pseudomonadota</taxon>
        <taxon>Gammaproteobacteria</taxon>
        <taxon>Enterobacterales</taxon>
        <taxon>Enterobacteriaceae</taxon>
        <taxon>Enterobacter</taxon>
        <taxon>Enterobacter cloacae complex</taxon>
    </lineage>
</organism>
<keyword evidence="2" id="KW-1003">Cell membrane</keyword>
<evidence type="ECO:0000256" key="1">
    <source>
        <dbReference type="ARBA" id="ARBA00004651"/>
    </source>
</evidence>
<dbReference type="PANTHER" id="PTHR47371:SF3">
    <property type="entry name" value="PHOSPHOGLYCEROL TRANSFERASE I"/>
    <property type="match status" value="1"/>
</dbReference>
<dbReference type="InterPro" id="IPR000917">
    <property type="entry name" value="Sulfatase_N"/>
</dbReference>
<comment type="subcellular location">
    <subcellularLocation>
        <location evidence="1">Cell membrane</location>
        <topology evidence="1">Multi-pass membrane protein</topology>
    </subcellularLocation>
</comment>
<dbReference type="Gene3D" id="3.40.720.10">
    <property type="entry name" value="Alkaline Phosphatase, subunit A"/>
    <property type="match status" value="1"/>
</dbReference>
<gene>
    <name evidence="8" type="ORF">SS37_20985</name>
</gene>
<dbReference type="Pfam" id="PF00884">
    <property type="entry name" value="Sulfatase"/>
    <property type="match status" value="1"/>
</dbReference>
<protein>
    <submittedName>
        <fullName evidence="8">Phosphoglycerol transferase</fullName>
    </submittedName>
</protein>
<dbReference type="PATRIC" id="fig|1619248.3.peg.3877"/>
<evidence type="ECO:0000256" key="6">
    <source>
        <dbReference type="SAM" id="Phobius"/>
    </source>
</evidence>
<proteinExistence type="predicted"/>
<evidence type="ECO:0000313" key="8">
    <source>
        <dbReference type="EMBL" id="KJN20495.1"/>
    </source>
</evidence>
<dbReference type="PANTHER" id="PTHR47371">
    <property type="entry name" value="LIPOTEICHOIC ACID SYNTHASE"/>
    <property type="match status" value="1"/>
</dbReference>
<name>A0A0F1AHP2_9ENTR</name>
<dbReference type="InterPro" id="IPR017850">
    <property type="entry name" value="Alkaline_phosphatase_core_sf"/>
</dbReference>
<dbReference type="RefSeq" id="WP_004856879.1">
    <property type="nucleotide sequence ID" value="NZ_JZYX01000054.1"/>
</dbReference>
<sequence>MWFSRFRQAFLALLLPWLFVFLIQMLGRAYLFYTNKTPGLLTDFSHDVIRMFWIGGLFDVRVACLIFVPFLLVAASFSVDRRGFIIWQHFWPWMAAVLSLIVTAITVGNVFYYVTYGRFIDVFVFGLVDDDTTAVLKTVWKEYPVIWVLLFLILFFSIVLKIYWRWQYYLSHKKGGTLRLSVSIINTLLVILACVVGMRGSVGTFPLRQSDAQVSEVKMLNMLTPNGVIALNWAFNAYAESGNFSAATDEEGSKLLSQFLGGSSAPGLRSFMTQTDANPYVKKNPPNVVLSVMESMGYHLASFDNQERDLLGALRKHWLADWRFDRFISEGDGTIDTLSRLFIRSPMSSIGQTSAQNVNFASNMFKPFLANGYKIIFVTSGNGAWHNLNQFLPHLGVSEFIEQNGLKKRYPEAEIGTWGVPDEYMFRYMTERLKEAEKKGEHVFIMSMSTTHHPPYKTPKGHEKKHIDLTVQEKLRLRKLAADEELNEVMSTLYYSNDQLGRFISWVKSETLGSHTIVAVTGDHNIRGIGYPEPQELALGHAVPFYIYVPLNYQHSSYFDGNRVGSHKDILPTLYQLSLSDTLYYRTGCNLLAQHLDGTWCNGYNPEITITNEGACIFTGKPEFRPWKNKSGLLLASPERMDLIKGKECHRWEAFTGLLWWQLNRQVHGGK</sequence>
<dbReference type="GO" id="GO:0016740">
    <property type="term" value="F:transferase activity"/>
    <property type="evidence" value="ECO:0007669"/>
    <property type="project" value="UniProtKB-KW"/>
</dbReference>
<dbReference type="AlphaFoldDB" id="A0A0F1AHP2"/>
<dbReference type="SUPFAM" id="SSF53649">
    <property type="entry name" value="Alkaline phosphatase-like"/>
    <property type="match status" value="1"/>
</dbReference>
<evidence type="ECO:0000259" key="7">
    <source>
        <dbReference type="Pfam" id="PF00884"/>
    </source>
</evidence>
<evidence type="ECO:0000256" key="2">
    <source>
        <dbReference type="ARBA" id="ARBA00022475"/>
    </source>
</evidence>
<dbReference type="EMBL" id="JZYX01000054">
    <property type="protein sequence ID" value="KJN20495.1"/>
    <property type="molecule type" value="Genomic_DNA"/>
</dbReference>
<keyword evidence="5 6" id="KW-0472">Membrane</keyword>
<accession>A0A0F1AHP2</accession>
<reference evidence="8 9" key="1">
    <citation type="submission" date="2015-03" db="EMBL/GenBank/DDBJ databases">
        <authorList>
            <person name="McCorrison J."/>
            <person name="Sanka R."/>
            <person name="Adams M."/>
            <person name="Brinkac L."/>
            <person name="Nierman W."/>
            <person name="Sutton G."/>
            <person name="Nelson K."/>
            <person name="Kiedrowski L."/>
            <person name="Guerrero D."/>
            <person name="Bonomo R."/>
        </authorList>
    </citation>
    <scope>NUCLEOTIDE SEQUENCE [LARGE SCALE GENOMIC DNA]</scope>
    <source>
        <strain evidence="8 9">35699</strain>
    </source>
</reference>
<keyword evidence="3 6" id="KW-0812">Transmembrane</keyword>